<dbReference type="RefSeq" id="XP_016848504.1">
    <property type="nucleotide sequence ID" value="XM_016993015.2"/>
</dbReference>
<evidence type="ECO:0000256" key="7">
    <source>
        <dbReference type="ARBA" id="ARBA00022782"/>
    </source>
</evidence>
<dbReference type="GO" id="GO:0007286">
    <property type="term" value="P:spermatid development"/>
    <property type="evidence" value="ECO:0007669"/>
    <property type="project" value="Ensembl"/>
</dbReference>
<dbReference type="InterPro" id="IPR050621">
    <property type="entry name" value="Tudor_domain_containing"/>
</dbReference>
<dbReference type="Gene3D" id="2.40.50.90">
    <property type="match status" value="1"/>
</dbReference>
<dbReference type="InterPro" id="IPR025605">
    <property type="entry name" value="OST-HTH/LOTUS_dom"/>
</dbReference>
<dbReference type="Gene3D" id="2.30.30.140">
    <property type="match status" value="1"/>
</dbReference>
<evidence type="ECO:0000313" key="11">
    <source>
        <dbReference type="Ensembl" id="ENSACAP00000018784.2"/>
    </source>
</evidence>
<keyword evidence="7" id="KW-0221">Differentiation</keyword>
<dbReference type="InterPro" id="IPR041966">
    <property type="entry name" value="LOTUS-like"/>
</dbReference>
<comment type="similarity">
    <text evidence="2">Belongs to the TDRD5 family.</text>
</comment>
<protein>
    <recommendedName>
        <fullName evidence="3">Tudor domain-containing protein 5</fullName>
    </recommendedName>
</protein>
<dbReference type="SUPFAM" id="SSF63748">
    <property type="entry name" value="Tudor/PWWP/MBT"/>
    <property type="match status" value="1"/>
</dbReference>
<evidence type="ECO:0000256" key="2">
    <source>
        <dbReference type="ARBA" id="ARBA00010384"/>
    </source>
</evidence>
<dbReference type="CDD" id="cd20419">
    <property type="entry name" value="Tudor_TDRD5"/>
    <property type="match status" value="1"/>
</dbReference>
<gene>
    <name evidence="11" type="primary">TDRD5</name>
</gene>
<dbReference type="InterPro" id="IPR037982">
    <property type="entry name" value="TDRD5_LOTUS_2"/>
</dbReference>
<evidence type="ECO:0000256" key="4">
    <source>
        <dbReference type="ARBA" id="ARBA00022473"/>
    </source>
</evidence>
<dbReference type="GO" id="GO:0033391">
    <property type="term" value="C:chromatoid body"/>
    <property type="evidence" value="ECO:0007669"/>
    <property type="project" value="Ensembl"/>
</dbReference>
<feature type="domain" description="HTH OST-type" evidence="10">
    <location>
        <begin position="131"/>
        <end position="207"/>
    </location>
</feature>
<dbReference type="Ensembl" id="ENSACAT00000022404.3">
    <property type="protein sequence ID" value="ENSACAP00000018784.2"/>
    <property type="gene ID" value="ENSACAG00000001245.4"/>
</dbReference>
<dbReference type="GeneID" id="100565174"/>
<accession>G1KVT0</accession>
<dbReference type="CDD" id="cd09975">
    <property type="entry name" value="LOTUS_2_TDRD5"/>
    <property type="match status" value="1"/>
</dbReference>
<name>G1KVT0_ANOCA</name>
<organism evidence="11 12">
    <name type="scientific">Anolis carolinensis</name>
    <name type="common">Green anole</name>
    <name type="synonym">American chameleon</name>
    <dbReference type="NCBI Taxonomy" id="28377"/>
    <lineage>
        <taxon>Eukaryota</taxon>
        <taxon>Metazoa</taxon>
        <taxon>Chordata</taxon>
        <taxon>Craniata</taxon>
        <taxon>Vertebrata</taxon>
        <taxon>Euteleostomi</taxon>
        <taxon>Lepidosauria</taxon>
        <taxon>Squamata</taxon>
        <taxon>Bifurcata</taxon>
        <taxon>Unidentata</taxon>
        <taxon>Episquamata</taxon>
        <taxon>Toxicofera</taxon>
        <taxon>Iguania</taxon>
        <taxon>Dactyloidae</taxon>
        <taxon>Anolis</taxon>
    </lineage>
</organism>
<keyword evidence="8" id="KW-0744">Spermatogenesis</keyword>
<evidence type="ECO:0000313" key="12">
    <source>
        <dbReference type="Proteomes" id="UP000001646"/>
    </source>
</evidence>
<keyword evidence="6" id="KW-0677">Repeat</keyword>
<dbReference type="STRING" id="28377.ENSACAP00000018784"/>
<reference evidence="11" key="3">
    <citation type="submission" date="2025-09" db="UniProtKB">
        <authorList>
            <consortium name="Ensembl"/>
        </authorList>
    </citation>
    <scope>IDENTIFICATION</scope>
</reference>
<comment type="subcellular location">
    <subcellularLocation>
        <location evidence="1">Cytoplasm</location>
    </subcellularLocation>
</comment>
<dbReference type="InParanoid" id="G1KVT0"/>
<sequence length="1069" mass="120006">MSDQEELMKSLKKEVRSLLTPAKEGLTPSCLEQEYRYLVGKQLPFRSLGYHSVMELVKDMPDVVKICPMANGSVLLKVIADECTKQIANLVSRQKSKPKPPFYRQRLNSMCRTGLLWHPQGSLSLPRRGRLPPTLPAIVKSELKELLKLSPVLLSNFDKTFFLYFGRKFEFSRYGFYSMSEVLNAASDIITVVQTKTGSLLTLKDSPPKKQTNNLPKVIQPNEMKQTLHTAVLSPVVNTGLSTKDQTKDPKEKCDTSLPQLKMEPLLLKSKERFEQFSVDSPPPLPPPKLQKEMKVVLANKGPGGIVSSELKEKIKNIVAQHPEGLLVSKLPQEFEAHFKEALPIRKLGFLNLMELIGALNDVLHIECKEGKQDCLIFGIDSQWLINDEKENSKTVQSGLLGNEDTSDGHRLPCWDFPSEDTKNPVTKFNIITKMATPYLDMEIPGIMQEIVENEIPPDAAQDRSLFSLPELDKGTLMGVFVEYIVSPSQFYVRIYSAETSDKLQDMMIEMRRCYSSKNVTDRYIISEALIQPGQLCCVRNLKGKWWYRGIIHQIIDDQKVEVFYPDFGNMDIVQKSSLRFLKDSYAKLPAQAIPCSLAWVKPTKDDWTPSALLAFQRLCELKLLVGVVDEYINGVLHLFLCDTSSDEDIYLHNILKLEGHAFIYSENIPSKGFKTMNFSALYLKPSPKQEADLTEKVDSLLQQESLGGLPDTTDLEFCKSEDVFQDIASPCLNSEMPYLEPVNLCKEVWDERSMPFDYYEEKKNCDTDDNLCSDIAVLPCPIPNCGENKNEILQSQDFRPEDTASPCLDSENSYLEPVCKEIWDNTLITSDYYEEKKNGDIDDNLCSDIEIFSCQMPNNEESKNETHPSQYLMSEGKDIPSDAVERKELPDLKPLNQILDSSEETEITNPVEATYNSSLQKLKKIDISIAHSEKSDPDQFNVNVNNCTFQSLASTSALDGTYGLMTKLGEASSEKKIDKTSRTQVVSLRKPGSYCGPNALTFTAELQGSSAFCVPCSPAVALGASARLAASGGYFSLSLRNMKTSGQMALGKLHCSAASLDTTVKKRF</sequence>
<dbReference type="GO" id="GO:0045202">
    <property type="term" value="C:synapse"/>
    <property type="evidence" value="ECO:0007669"/>
    <property type="project" value="Ensembl"/>
</dbReference>
<dbReference type="AlphaFoldDB" id="G1KVT0"/>
<dbReference type="PROSITE" id="PS51644">
    <property type="entry name" value="HTH_OST"/>
    <property type="match status" value="3"/>
</dbReference>
<evidence type="ECO:0000256" key="3">
    <source>
        <dbReference type="ARBA" id="ARBA00013420"/>
    </source>
</evidence>
<keyword evidence="12" id="KW-1185">Reference proteome</keyword>
<evidence type="ECO:0000256" key="1">
    <source>
        <dbReference type="ARBA" id="ARBA00004496"/>
    </source>
</evidence>
<keyword evidence="5" id="KW-0963">Cytoplasm</keyword>
<dbReference type="GO" id="GO:0071546">
    <property type="term" value="C:pi-body"/>
    <property type="evidence" value="ECO:0007669"/>
    <property type="project" value="Ensembl"/>
</dbReference>
<evidence type="ECO:0000259" key="10">
    <source>
        <dbReference type="PROSITE" id="PS51644"/>
    </source>
</evidence>
<feature type="domain" description="Tudor" evidence="9">
    <location>
        <begin position="530"/>
        <end position="589"/>
    </location>
</feature>
<evidence type="ECO:0000256" key="8">
    <source>
        <dbReference type="ARBA" id="ARBA00022871"/>
    </source>
</evidence>
<feature type="domain" description="HTH OST-type" evidence="10">
    <location>
        <begin position="307"/>
        <end position="381"/>
    </location>
</feature>
<dbReference type="GeneTree" id="ENSGT00940000159902"/>
<feature type="domain" description="HTH OST-type" evidence="10">
    <location>
        <begin position="7"/>
        <end position="80"/>
    </location>
</feature>
<dbReference type="GO" id="GO:0141196">
    <property type="term" value="P:transposable element silencing by piRNA-mediated DNA methylation"/>
    <property type="evidence" value="ECO:0007669"/>
    <property type="project" value="Ensembl"/>
</dbReference>
<dbReference type="Bgee" id="ENSACAG00000001245">
    <property type="expression patterns" value="Expressed in dewlap and 6 other cell types or tissues"/>
</dbReference>
<dbReference type="OrthoDB" id="10052065at2759"/>
<evidence type="ECO:0000259" key="9">
    <source>
        <dbReference type="PROSITE" id="PS50304"/>
    </source>
</evidence>
<dbReference type="SMART" id="SM00333">
    <property type="entry name" value="TUDOR"/>
    <property type="match status" value="1"/>
</dbReference>
<reference evidence="11" key="2">
    <citation type="submission" date="2025-08" db="UniProtKB">
        <authorList>
            <consortium name="Ensembl"/>
        </authorList>
    </citation>
    <scope>IDENTIFICATION</scope>
</reference>
<dbReference type="Proteomes" id="UP000001646">
    <property type="component" value="Chromosome 4"/>
</dbReference>
<dbReference type="PANTHER" id="PTHR22948:SF19">
    <property type="entry name" value="TUDOR DOMAIN-CONTAINING PROTEIN 5"/>
    <property type="match status" value="1"/>
</dbReference>
<reference evidence="11 12" key="1">
    <citation type="submission" date="2009-12" db="EMBL/GenBank/DDBJ databases">
        <title>The Genome Sequence of Anolis carolinensis (Green Anole Lizard).</title>
        <authorList>
            <consortium name="The Genome Sequencing Platform"/>
            <person name="Di Palma F."/>
            <person name="Alfoldi J."/>
            <person name="Heiman D."/>
            <person name="Young S."/>
            <person name="Grabherr M."/>
            <person name="Johnson J."/>
            <person name="Lander E.S."/>
            <person name="Lindblad-Toh K."/>
        </authorList>
    </citation>
    <scope>NUCLEOTIDE SEQUENCE [LARGE SCALE GENOMIC DNA]</scope>
    <source>
        <strain evidence="11 12">JBL SC #1</strain>
    </source>
</reference>
<dbReference type="eggNOG" id="KOG2039">
    <property type="taxonomic scope" value="Eukaryota"/>
</dbReference>
<dbReference type="Pfam" id="PF12872">
    <property type="entry name" value="OST-HTH"/>
    <property type="match status" value="3"/>
</dbReference>
<dbReference type="PANTHER" id="PTHR22948">
    <property type="entry name" value="TUDOR DOMAIN CONTAINING PROTEIN"/>
    <property type="match status" value="1"/>
</dbReference>
<keyword evidence="4" id="KW-0217">Developmental protein</keyword>
<dbReference type="GO" id="GO:0030719">
    <property type="term" value="P:P granule organization"/>
    <property type="evidence" value="ECO:0007669"/>
    <property type="project" value="Ensembl"/>
</dbReference>
<dbReference type="PROSITE" id="PS50304">
    <property type="entry name" value="TUDOR"/>
    <property type="match status" value="1"/>
</dbReference>
<dbReference type="Gene3D" id="3.30.420.610">
    <property type="entry name" value="LOTUS domain-like"/>
    <property type="match status" value="3"/>
</dbReference>
<dbReference type="InterPro" id="IPR002999">
    <property type="entry name" value="Tudor"/>
</dbReference>
<evidence type="ECO:0000256" key="5">
    <source>
        <dbReference type="ARBA" id="ARBA00022490"/>
    </source>
</evidence>
<dbReference type="Pfam" id="PF00567">
    <property type="entry name" value="TUDOR"/>
    <property type="match status" value="1"/>
</dbReference>
<dbReference type="CTD" id="163589"/>
<proteinExistence type="inferred from homology"/>
<evidence type="ECO:0000256" key="6">
    <source>
        <dbReference type="ARBA" id="ARBA00022737"/>
    </source>
</evidence>
<dbReference type="InterPro" id="IPR035437">
    <property type="entry name" value="SNase_OB-fold_sf"/>
</dbReference>